<comment type="caution">
    <text evidence="1">The sequence shown here is derived from an EMBL/GenBank/DDBJ whole genome shotgun (WGS) entry which is preliminary data.</text>
</comment>
<dbReference type="GeneID" id="301698213"/>
<sequence>MSTLEKHVDVGVPIDKAWDSLHRVENYSRFVEGVRDARTDAKGRAHLSIEAGDHARELDAEFSDRAEKRVLEWHTRGAPELTGSFSLLPIDKNHTRVQARLEYDPDALRDTFGGPRGFAQANAVERVVRNDLEHFKKYVEQGR</sequence>
<evidence type="ECO:0000313" key="2">
    <source>
        <dbReference type="Proteomes" id="UP000318720"/>
    </source>
</evidence>
<dbReference type="Pfam" id="PF10604">
    <property type="entry name" value="Polyketide_cyc2"/>
    <property type="match status" value="1"/>
</dbReference>
<gene>
    <name evidence="1" type="ORF">Sipo8835_43935</name>
</gene>
<dbReference type="InterPro" id="IPR019587">
    <property type="entry name" value="Polyketide_cyclase/dehydratase"/>
</dbReference>
<dbReference type="SUPFAM" id="SSF55961">
    <property type="entry name" value="Bet v1-like"/>
    <property type="match status" value="1"/>
</dbReference>
<dbReference type="RefSeq" id="WP_009320702.1">
    <property type="nucleotide sequence ID" value="NZ_CP182305.1"/>
</dbReference>
<protein>
    <submittedName>
        <fullName evidence="1">Cyclase</fullName>
    </submittedName>
</protein>
<accession>A0A540QYI6</accession>
<organism evidence="1 2">
    <name type="scientific">Streptomyces ipomoeae</name>
    <dbReference type="NCBI Taxonomy" id="103232"/>
    <lineage>
        <taxon>Bacteria</taxon>
        <taxon>Bacillati</taxon>
        <taxon>Actinomycetota</taxon>
        <taxon>Actinomycetes</taxon>
        <taxon>Kitasatosporales</taxon>
        <taxon>Streptomycetaceae</taxon>
        <taxon>Streptomyces</taxon>
    </lineage>
</organism>
<proteinExistence type="predicted"/>
<dbReference type="InterPro" id="IPR023393">
    <property type="entry name" value="START-like_dom_sf"/>
</dbReference>
<name>A0A540QYI6_9ACTN</name>
<reference evidence="1 2" key="1">
    <citation type="submission" date="2019-03" db="EMBL/GenBank/DDBJ databases">
        <title>Comparative genomic analyses of the sweetpotato soil rot pathogen, Streptomyces ipomoeae.</title>
        <authorList>
            <person name="Ruschel Soares N."/>
            <person name="Badger J.H."/>
            <person name="Huguet-Tapia J.C."/>
            <person name="Clark C.A."/>
            <person name="Pettis G.S."/>
        </authorList>
    </citation>
    <scope>NUCLEOTIDE SEQUENCE [LARGE SCALE GENOMIC DNA]</scope>
    <source>
        <strain evidence="1 2">88-35</strain>
    </source>
</reference>
<dbReference type="AlphaFoldDB" id="A0A540QYI6"/>
<dbReference type="EMBL" id="SPAZ01000358">
    <property type="protein sequence ID" value="TQE15999.1"/>
    <property type="molecule type" value="Genomic_DNA"/>
</dbReference>
<dbReference type="Gene3D" id="3.30.530.20">
    <property type="match status" value="1"/>
</dbReference>
<evidence type="ECO:0000313" key="1">
    <source>
        <dbReference type="EMBL" id="TQE15999.1"/>
    </source>
</evidence>
<dbReference type="Proteomes" id="UP000318720">
    <property type="component" value="Unassembled WGS sequence"/>
</dbReference>